<dbReference type="Proteomes" id="UP001153331">
    <property type="component" value="Unassembled WGS sequence"/>
</dbReference>
<evidence type="ECO:0000313" key="1">
    <source>
        <dbReference type="EMBL" id="KAJ8111604.1"/>
    </source>
</evidence>
<sequence>MSASTKPAIETGGRRPNFVMFMPDQLRYDSLGYNSNDMIKTPNLDAFAERGTRFTNCFVQASVCSQSRCSMFTGTYPHVSGHRSLENLIKPWEPNMFRSLKEDGYHIACLAPRGDTFAPTVTELSVNEYGFLETPEFVPKFAGGGRDADESIWGRLFYKGLRNAKEAMDYDDAVVRSALKWLECPPDDKPWVLFMPLIFPHCPFQVEEPYFSMYERSKLEKPCFDSSMKTGYEPRYMKTIRERYGTARATPEVWAEVKATYYGMITRLDDQFGRVLKKVEDLGLWNDTITMFFTDHGEYLGDHGLIEKWPSGLSDSLTHEPLLVAGGGLPEGQVSDVMCEMVDLVPTVFELAGIKEHFPHNGISLVPVLRERKAFHKMFAYTEGGFLTSEEPLLEQAPYPYDIKAGLQHEDTSLVGKAISIRNNEWTYVYRLYEPAELYNRQTDPEELHNLAADPEYTPVANMLQSEMFRWLMAGSDFLPWAKDDRFPKVDLKSPREQLEERLSKSGRSSENGADDVSRARSESQAARIAPDVPAETDPVLPLLDGGFVLRMIEAFFQHIHPIPVYSYLHKASLVQRYEAGLLDPALLLALASTTCELLDMGADLKMQSAAWMRDVEKGVMEDLGRPSVIRIQVLVMLISHCIRQGRLNTAFMLHAVASRGAFALRMNYEAPKLGFLARESRRRLMWSLYIIDTRLAGGMSDFALCSASSLRIQLPCHERNFEFDLQQDVEALEPVLGSPLSDSIGSLALYIRLMWLRHRILQATKEAVLNEMKSSNDLIASIEQLGSELSGFEMSLPDSLKFSTKSLQLRAYSTRLGPYLLIHVWLRQCHCDLYRIALTGLKEALPAARLQQIDSVIVEEWRLKCFGNAMAQAQVFSHFATLKKGCPVVEHDIVSCAYQGARLLLHSDIRFGEVLQIDHFAVQESAKQCLAAVQAMQSRSPLGDTIIRDLEGLLQRGSSPSPHASPNDANPRTDSDTQLEASTNPHHLFSRHSAIEQLQITDEDHETPAVSAHSRADVRRGIDGLAQFSEAMSDATHVQDTSNFDFSNAFEGAFDDLDLSLYNIYWNPNTWLTDPTNNTVWQGLLLASYNARPTGGVLPFNEWCNQELGTASYPRGSATNGSSKGVNVPADTAVATSLACLRSPGAFHNPISGATPQSFAQHFYSVDFLHSTSHSSSRIMLIRRAVTALSLCTAVIAFPNEKRKVGFNWGGETIRGVNIGGWLVLEPWITPSLFDKANEGRPKRDIVDEYTLCEKLGHDAALAMLRAHWNTFTTWHDFKRIKDAGFNIVRIPIGYWAYDTFGSPYVDGAKVYIDAAIDWSRSLGLKIVIDLHGAPGSQNGYDNSGQRLDVPKWQSGDTVKQTLQVLKTISDQYAQPRYQDVIVGIQLLNEPAMYFDNISEDVTRQFYRDGFNQVRQTSDTTVILHDGFIRPDQWNGYLTPSDNNAQNVAVDHHEYQVFNNDLIQLKPSQHNHKVCDLADSYGGADKWTFVGEWSGAMTDCAKYLNGLGRGARYNGTHLGAPYQGDCSFANDFSKWTQTRKDDTRKYIETQISAFEAKTQGWVFWNFKTENAFEWDALALVNAEQECLMVHIDYLPLPYRTAINPIPHPAPRAQTLDPNPSTRFVANSLAHATLPNETFRIASRLARAYICARASDPRRVPAHETGGGPGMVWGKIGGARRNAPLHRCTVRGRAWIARGSSVAKGLRNPTAKRGFRTRWVLYYIMAWRVAFSVQLSQRNFWPGFEQIDTMAQRNPEAIVESEKNARLYDEKTELESIKPVAGGGNVDYTGSVAKTDPKEIALVRKIDWRLMPTLCTMYFLNYVDRNAIAQARLNNLEKDLGMTGVQFNTTVSILFVGYVLMQIPSNMLITRIKPGIYMSAWMLVWAVVSGCTALVQNFGGLVACRFFLGITEAPFYPGATYMLSIFYTRKEVATRIALLYCAQILATGFSGLIAAGVFAGMDGLKGIAGWRWLFIVEGVATAFVAIFGFFLLPNTPLTTSWLTPEERQMAHDRMERDRVGDAGEKVSMMEGLKQACKDKRTWLFCLMQNFHLSACSFNSFFPTVVKTLGFNRTITLVLTCPPFLLAGVAGIMTGWSSGRMHERTWHITGGLFVAIVGFVIAASTLNTAGRYVACFIFPMGAYSVNSVIIGWASSTLSQTKEKKAVVLAMTNVGGQIGYIYGAYLWPDTDSPRYGIGFGASAGFALLSIACAWAIRGLLIKENKKLRESTDEHINLLVAGAWSCSKRGKPAPASSQQPAAQGGHWTRQLSGSTRETQRGNGGRSAAEGRPGVRLTHEASPIAAGTQPSTASLVTNSVDLAASAGTERPAAVYKTMSRQLCNVSAERDTQAAGDRHDFVLALRRALEEAVVQTRSTVAGAAQTPFEGVPGLLEGVSAACTRR</sequence>
<accession>A0ACC2I8T6</accession>
<keyword evidence="2" id="KW-1185">Reference proteome</keyword>
<reference evidence="1" key="1">
    <citation type="submission" date="2022-11" db="EMBL/GenBank/DDBJ databases">
        <title>Genome Sequence of Boeremia exigua.</title>
        <authorList>
            <person name="Buettner E."/>
        </authorList>
    </citation>
    <scope>NUCLEOTIDE SEQUENCE</scope>
    <source>
        <strain evidence="1">CU02</strain>
    </source>
</reference>
<name>A0ACC2I8T6_9PLEO</name>
<gene>
    <name evidence="1" type="ORF">OPT61_g5839</name>
</gene>
<organism evidence="1 2">
    <name type="scientific">Boeremia exigua</name>
    <dbReference type="NCBI Taxonomy" id="749465"/>
    <lineage>
        <taxon>Eukaryota</taxon>
        <taxon>Fungi</taxon>
        <taxon>Dikarya</taxon>
        <taxon>Ascomycota</taxon>
        <taxon>Pezizomycotina</taxon>
        <taxon>Dothideomycetes</taxon>
        <taxon>Pleosporomycetidae</taxon>
        <taxon>Pleosporales</taxon>
        <taxon>Pleosporineae</taxon>
        <taxon>Didymellaceae</taxon>
        <taxon>Boeremia</taxon>
    </lineage>
</organism>
<dbReference type="EMBL" id="JAPHNI010000391">
    <property type="protein sequence ID" value="KAJ8111604.1"/>
    <property type="molecule type" value="Genomic_DNA"/>
</dbReference>
<proteinExistence type="predicted"/>
<protein>
    <submittedName>
        <fullName evidence="1">Uncharacterized protein</fullName>
    </submittedName>
</protein>
<evidence type="ECO:0000313" key="2">
    <source>
        <dbReference type="Proteomes" id="UP001153331"/>
    </source>
</evidence>
<comment type="caution">
    <text evidence="1">The sequence shown here is derived from an EMBL/GenBank/DDBJ whole genome shotgun (WGS) entry which is preliminary data.</text>
</comment>